<evidence type="ECO:0000313" key="5">
    <source>
        <dbReference type="EMBL" id="KAL2102749.1"/>
    </source>
</evidence>
<comment type="caution">
    <text evidence="5">The sequence shown here is derived from an EMBL/GenBank/DDBJ whole genome shotgun (WGS) entry which is preliminary data.</text>
</comment>
<dbReference type="CDD" id="cd03590">
    <property type="entry name" value="CLECT_DC-SIGN_like"/>
    <property type="match status" value="1"/>
</dbReference>
<dbReference type="AlphaFoldDB" id="A0ABD1KUC0"/>
<reference evidence="5 6" key="1">
    <citation type="submission" date="2024-09" db="EMBL/GenBank/DDBJ databases">
        <title>A chromosome-level genome assembly of Gray's grenadier anchovy, Coilia grayii.</title>
        <authorList>
            <person name="Fu Z."/>
        </authorList>
    </citation>
    <scope>NUCLEOTIDE SEQUENCE [LARGE SCALE GENOMIC DNA]</scope>
    <source>
        <strain evidence="5">G4</strain>
        <tissue evidence="5">Muscle</tissue>
    </source>
</reference>
<dbReference type="InterPro" id="IPR033989">
    <property type="entry name" value="CD209-like_CTLD"/>
</dbReference>
<evidence type="ECO:0000256" key="2">
    <source>
        <dbReference type="ARBA" id="ARBA00023157"/>
    </source>
</evidence>
<gene>
    <name evidence="5" type="ORF">ACEWY4_001917</name>
</gene>
<evidence type="ECO:0000313" key="6">
    <source>
        <dbReference type="Proteomes" id="UP001591681"/>
    </source>
</evidence>
<dbReference type="PANTHER" id="PTHR22803">
    <property type="entry name" value="MANNOSE, PHOSPHOLIPASE, LECTIN RECEPTOR RELATED"/>
    <property type="match status" value="1"/>
</dbReference>
<dbReference type="PROSITE" id="PS00615">
    <property type="entry name" value="C_TYPE_LECTIN_1"/>
    <property type="match status" value="1"/>
</dbReference>
<sequence length="176" mass="20241">MHTQKPRGRWLAAVNFLIVLICVAVGLCVLFIGPSAGRCFSDWEPFGGKCYYFSHDAFNWTASRDKCVSMGGHLVIIDSREEQMYIVQKLNAAEDDFWIGLTDSEREGQWKWVDNTDLKNITFWHHSQPNNSSGINNTYSGEDCAIMRDVQQTEHNWFDQYCAQSNKIMCEAKSRL</sequence>
<evidence type="ECO:0000256" key="3">
    <source>
        <dbReference type="SAM" id="Phobius"/>
    </source>
</evidence>
<evidence type="ECO:0000259" key="4">
    <source>
        <dbReference type="PROSITE" id="PS50041"/>
    </source>
</evidence>
<dbReference type="InterPro" id="IPR050111">
    <property type="entry name" value="C-type_lectin/snaclec_domain"/>
</dbReference>
<dbReference type="EMBL" id="JBHFQA010000002">
    <property type="protein sequence ID" value="KAL2102749.1"/>
    <property type="molecule type" value="Genomic_DNA"/>
</dbReference>
<evidence type="ECO:0000256" key="1">
    <source>
        <dbReference type="ARBA" id="ARBA00022734"/>
    </source>
</evidence>
<feature type="transmembrane region" description="Helical" evidence="3">
    <location>
        <begin position="12"/>
        <end position="32"/>
    </location>
</feature>
<dbReference type="Gene3D" id="3.10.100.10">
    <property type="entry name" value="Mannose-Binding Protein A, subunit A"/>
    <property type="match status" value="1"/>
</dbReference>
<dbReference type="GO" id="GO:0030246">
    <property type="term" value="F:carbohydrate binding"/>
    <property type="evidence" value="ECO:0007669"/>
    <property type="project" value="UniProtKB-KW"/>
</dbReference>
<feature type="domain" description="C-type lectin" evidence="4">
    <location>
        <begin position="46"/>
        <end position="171"/>
    </location>
</feature>
<protein>
    <recommendedName>
        <fullName evidence="4">C-type lectin domain-containing protein</fullName>
    </recommendedName>
</protein>
<dbReference type="InterPro" id="IPR001304">
    <property type="entry name" value="C-type_lectin-like"/>
</dbReference>
<dbReference type="PROSITE" id="PS50041">
    <property type="entry name" value="C_TYPE_LECTIN_2"/>
    <property type="match status" value="1"/>
</dbReference>
<dbReference type="InterPro" id="IPR018378">
    <property type="entry name" value="C-type_lectin_CS"/>
</dbReference>
<keyword evidence="1" id="KW-0430">Lectin</keyword>
<keyword evidence="3" id="KW-0812">Transmembrane</keyword>
<organism evidence="5 6">
    <name type="scientific">Coilia grayii</name>
    <name type="common">Gray's grenadier anchovy</name>
    <dbReference type="NCBI Taxonomy" id="363190"/>
    <lineage>
        <taxon>Eukaryota</taxon>
        <taxon>Metazoa</taxon>
        <taxon>Chordata</taxon>
        <taxon>Craniata</taxon>
        <taxon>Vertebrata</taxon>
        <taxon>Euteleostomi</taxon>
        <taxon>Actinopterygii</taxon>
        <taxon>Neopterygii</taxon>
        <taxon>Teleostei</taxon>
        <taxon>Clupei</taxon>
        <taxon>Clupeiformes</taxon>
        <taxon>Clupeoidei</taxon>
        <taxon>Engraulidae</taxon>
        <taxon>Coilinae</taxon>
        <taxon>Coilia</taxon>
    </lineage>
</organism>
<dbReference type="InterPro" id="IPR016187">
    <property type="entry name" value="CTDL_fold"/>
</dbReference>
<keyword evidence="2" id="KW-1015">Disulfide bond</keyword>
<dbReference type="Proteomes" id="UP001591681">
    <property type="component" value="Unassembled WGS sequence"/>
</dbReference>
<proteinExistence type="predicted"/>
<dbReference type="SMART" id="SM00034">
    <property type="entry name" value="CLECT"/>
    <property type="match status" value="1"/>
</dbReference>
<accession>A0ABD1KUC0</accession>
<dbReference type="InterPro" id="IPR016186">
    <property type="entry name" value="C-type_lectin-like/link_sf"/>
</dbReference>
<name>A0ABD1KUC0_9TELE</name>
<dbReference type="SUPFAM" id="SSF56436">
    <property type="entry name" value="C-type lectin-like"/>
    <property type="match status" value="1"/>
</dbReference>
<keyword evidence="3" id="KW-0472">Membrane</keyword>
<keyword evidence="3" id="KW-1133">Transmembrane helix</keyword>
<keyword evidence="6" id="KW-1185">Reference proteome</keyword>
<dbReference type="Pfam" id="PF00059">
    <property type="entry name" value="Lectin_C"/>
    <property type="match status" value="1"/>
</dbReference>